<organism evidence="2 3">
    <name type="scientific">Oceanobacillus limi</name>
    <dbReference type="NCBI Taxonomy" id="930131"/>
    <lineage>
        <taxon>Bacteria</taxon>
        <taxon>Bacillati</taxon>
        <taxon>Bacillota</taxon>
        <taxon>Bacilli</taxon>
        <taxon>Bacillales</taxon>
        <taxon>Bacillaceae</taxon>
        <taxon>Oceanobacillus</taxon>
    </lineage>
</organism>
<reference evidence="2 3" key="1">
    <citation type="submission" date="2016-10" db="EMBL/GenBank/DDBJ databases">
        <authorList>
            <person name="de Groot N.N."/>
        </authorList>
    </citation>
    <scope>NUCLEOTIDE SEQUENCE [LARGE SCALE GENOMIC DNA]</scope>
    <source>
        <strain evidence="2 3">IBRC-M 10780</strain>
    </source>
</reference>
<dbReference type="GO" id="GO:0005737">
    <property type="term" value="C:cytoplasm"/>
    <property type="evidence" value="ECO:0007669"/>
    <property type="project" value="TreeGrafter"/>
</dbReference>
<dbReference type="STRING" id="930131.SAMN05216389_101266"/>
<gene>
    <name evidence="2" type="ORF">SAMN05216389_101266</name>
</gene>
<accession>A0A1H9Y9A7</accession>
<dbReference type="EMBL" id="FOHE01000001">
    <property type="protein sequence ID" value="SES65405.1"/>
    <property type="molecule type" value="Genomic_DNA"/>
</dbReference>
<dbReference type="PROSITE" id="PS51186">
    <property type="entry name" value="GNAT"/>
    <property type="match status" value="1"/>
</dbReference>
<dbReference type="InterPro" id="IPR051531">
    <property type="entry name" value="N-acetyltransferase"/>
</dbReference>
<name>A0A1H9Y9A7_9BACI</name>
<dbReference type="SUPFAM" id="SSF55729">
    <property type="entry name" value="Acyl-CoA N-acyltransferases (Nat)"/>
    <property type="match status" value="1"/>
</dbReference>
<keyword evidence="2" id="KW-0808">Transferase</keyword>
<dbReference type="PANTHER" id="PTHR43792:SF9">
    <property type="entry name" value="RIBOSOMAL-PROTEIN-ALANINE ACETYLTRANSFERASE"/>
    <property type="match status" value="1"/>
</dbReference>
<evidence type="ECO:0000313" key="3">
    <source>
        <dbReference type="Proteomes" id="UP000198618"/>
    </source>
</evidence>
<evidence type="ECO:0000313" key="2">
    <source>
        <dbReference type="EMBL" id="SES65405.1"/>
    </source>
</evidence>
<feature type="domain" description="N-acetyltransferase" evidence="1">
    <location>
        <begin position="12"/>
        <end position="178"/>
    </location>
</feature>
<dbReference type="InterPro" id="IPR018961">
    <property type="entry name" value="DnaJ_homolog_subfam-C_membr-28"/>
</dbReference>
<dbReference type="GO" id="GO:0008999">
    <property type="term" value="F:protein-N-terminal-alanine acetyltransferase activity"/>
    <property type="evidence" value="ECO:0007669"/>
    <property type="project" value="TreeGrafter"/>
</dbReference>
<dbReference type="CDD" id="cd04301">
    <property type="entry name" value="NAT_SF"/>
    <property type="match status" value="1"/>
</dbReference>
<dbReference type="InterPro" id="IPR000182">
    <property type="entry name" value="GNAT_dom"/>
</dbReference>
<keyword evidence="3" id="KW-1185">Reference proteome</keyword>
<evidence type="ECO:0000259" key="1">
    <source>
        <dbReference type="PROSITE" id="PS51186"/>
    </source>
</evidence>
<dbReference type="AlphaFoldDB" id="A0A1H9Y9A7"/>
<dbReference type="Pfam" id="PF09350">
    <property type="entry name" value="DJC28_CD"/>
    <property type="match status" value="1"/>
</dbReference>
<dbReference type="OrthoDB" id="9811523at2"/>
<protein>
    <submittedName>
        <fullName evidence="2">Protein N-acetyltransferase, RimJ/RimL family</fullName>
    </submittedName>
</protein>
<sequence length="300" mass="35258">MRQFPVLETDRLKLVEMNQQFKEKFYRILSHDEVARYDGMSRLESIEEASEMIQSFAFMFKQQRGIRWGILLKETNELIGTVGLNNLFMDGKRAEIGYELDPDYWQKGYTSEAIKEVMDYAFSKLKLFRIGAITLPKNYRSIQLLQKLGFSLEGTLRGYLFQNGRSHDASIYSIIKPEWRKEEDSFEVEERLQYKDHMSEIIRKAEQDGHFDDLPGKGKPLKLDRNYGGNPYEAQLNKTLKDNHVLPRWVQLGNEIDQLKEIISTLDGKERRKKVKEVNKKIKEFNYACPPSLQRNKVAE</sequence>
<dbReference type="InterPro" id="IPR016181">
    <property type="entry name" value="Acyl_CoA_acyltransferase"/>
</dbReference>
<dbReference type="Gene3D" id="3.40.630.30">
    <property type="match status" value="1"/>
</dbReference>
<dbReference type="PANTHER" id="PTHR43792">
    <property type="entry name" value="GNAT FAMILY, PUTATIVE (AFU_ORTHOLOGUE AFUA_3G00765)-RELATED-RELATED"/>
    <property type="match status" value="1"/>
</dbReference>
<dbReference type="Pfam" id="PF13302">
    <property type="entry name" value="Acetyltransf_3"/>
    <property type="match status" value="1"/>
</dbReference>
<proteinExistence type="predicted"/>
<dbReference type="Proteomes" id="UP000198618">
    <property type="component" value="Unassembled WGS sequence"/>
</dbReference>